<dbReference type="Proteomes" id="UP000021210">
    <property type="component" value="Unassembled WGS sequence"/>
</dbReference>
<organism evidence="1 2">
    <name type="scientific">Mycobacteroides abscessus 1948</name>
    <dbReference type="NCBI Taxonomy" id="1299323"/>
    <lineage>
        <taxon>Bacteria</taxon>
        <taxon>Bacillati</taxon>
        <taxon>Actinomycetota</taxon>
        <taxon>Actinomycetes</taxon>
        <taxon>Mycobacteriales</taxon>
        <taxon>Mycobacteriaceae</taxon>
        <taxon>Mycobacteroides</taxon>
        <taxon>Mycobacteroides abscessus</taxon>
    </lineage>
</organism>
<dbReference type="AlphaFoldDB" id="A0A829QNB2"/>
<evidence type="ECO:0000313" key="2">
    <source>
        <dbReference type="Proteomes" id="UP000021210"/>
    </source>
</evidence>
<name>A0A829QNB2_9MYCO</name>
<evidence type="ECO:0000313" key="1">
    <source>
        <dbReference type="EMBL" id="EUA64267.1"/>
    </source>
</evidence>
<gene>
    <name evidence="1" type="ORF">I542_4435</name>
</gene>
<reference evidence="1 2" key="1">
    <citation type="submission" date="2013-12" db="EMBL/GenBank/DDBJ databases">
        <authorList>
            <person name="Zelazny A."/>
            <person name="Olivier K."/>
            <person name="Holland S."/>
            <person name="Lenaerts A."/>
            <person name="Ordway D."/>
            <person name="DeGroote M.A."/>
            <person name="Parker T."/>
            <person name="Sizemore C."/>
            <person name="Tallon L.J."/>
            <person name="Sadzewicz L.K."/>
            <person name="Sengamalay N."/>
            <person name="Fraser C.M."/>
            <person name="Hine E."/>
            <person name="Shefchek K.A."/>
            <person name="Das S.P."/>
            <person name="Tettelin H."/>
        </authorList>
    </citation>
    <scope>NUCLEOTIDE SEQUENCE [LARGE SCALE GENOMIC DNA]</scope>
    <source>
        <strain evidence="1 2">1948</strain>
    </source>
</reference>
<accession>A0A829QNB2</accession>
<dbReference type="EMBL" id="JAOH01000002">
    <property type="protein sequence ID" value="EUA64267.1"/>
    <property type="molecule type" value="Genomic_DNA"/>
</dbReference>
<sequence length="136" mass="15582">MDMEDIDNRLQLIDATQSDTGETSLWFAAWGDDSRVDVVYPRIMQDTNDYPLYREAQEFIERRGLVWAAAVPCIEPSFPLEPEELTVTGMSGSERGNVIWQVYLHPRFNGRALNQMPRPRPLYDVDGTPVYLASTK</sequence>
<comment type="caution">
    <text evidence="1">The sequence shown here is derived from an EMBL/GenBank/DDBJ whole genome shotgun (WGS) entry which is preliminary data.</text>
</comment>
<proteinExistence type="predicted"/>
<protein>
    <submittedName>
        <fullName evidence="1">Uncharacterized protein</fullName>
    </submittedName>
</protein>